<feature type="domain" description="DNA2/NAM7 helicase-like C-terminal" evidence="3">
    <location>
        <begin position="748"/>
        <end position="986"/>
    </location>
</feature>
<dbReference type="Pfam" id="PF13086">
    <property type="entry name" value="AAA_11"/>
    <property type="match status" value="1"/>
</dbReference>
<dbReference type="AlphaFoldDB" id="A0A250WUI1"/>
<dbReference type="GO" id="GO:0031380">
    <property type="term" value="C:nuclear RNA-directed RNA polymerase complex"/>
    <property type="evidence" value="ECO:0007669"/>
    <property type="project" value="TreeGrafter"/>
</dbReference>
<feature type="domain" description="DNA2/NAM7 helicase helicase" evidence="2">
    <location>
        <begin position="447"/>
        <end position="733"/>
    </location>
</feature>
<accession>A0A250WUI1</accession>
<evidence type="ECO:0000313" key="4">
    <source>
        <dbReference type="EMBL" id="GAX74369.1"/>
    </source>
</evidence>
<dbReference type="GO" id="GO:0004386">
    <property type="term" value="F:helicase activity"/>
    <property type="evidence" value="ECO:0007669"/>
    <property type="project" value="InterPro"/>
</dbReference>
<evidence type="ECO:0000313" key="5">
    <source>
        <dbReference type="Proteomes" id="UP000232323"/>
    </source>
</evidence>
<evidence type="ECO:0000256" key="1">
    <source>
        <dbReference type="SAM" id="MobiDB-lite"/>
    </source>
</evidence>
<evidence type="ECO:0000259" key="2">
    <source>
        <dbReference type="Pfam" id="PF13086"/>
    </source>
</evidence>
<dbReference type="PANTHER" id="PTHR10887:SF341">
    <property type="entry name" value="NFX1-TYPE ZINC FINGER-CONTAINING PROTEIN 1"/>
    <property type="match status" value="1"/>
</dbReference>
<keyword evidence="5" id="KW-1185">Reference proteome</keyword>
<dbReference type="GO" id="GO:0031048">
    <property type="term" value="P:regulatory ncRNA-mediated heterochromatin formation"/>
    <property type="evidence" value="ECO:0007669"/>
    <property type="project" value="TreeGrafter"/>
</dbReference>
<proteinExistence type="predicted"/>
<protein>
    <recommendedName>
        <fullName evidence="6">AAA+ ATPase domain-containing protein</fullName>
    </recommendedName>
</protein>
<dbReference type="Gene3D" id="3.40.50.300">
    <property type="entry name" value="P-loop containing nucleotide triphosphate hydrolases"/>
    <property type="match status" value="2"/>
</dbReference>
<dbReference type="InterPro" id="IPR027417">
    <property type="entry name" value="P-loop_NTPase"/>
</dbReference>
<dbReference type="InterPro" id="IPR045055">
    <property type="entry name" value="DNA2/NAM7-like"/>
</dbReference>
<evidence type="ECO:0000259" key="3">
    <source>
        <dbReference type="Pfam" id="PF13087"/>
    </source>
</evidence>
<dbReference type="STRING" id="1157962.A0A250WUI1"/>
<gene>
    <name evidence="4" type="ORF">CEUSTIGMA_g1818.t1</name>
</gene>
<dbReference type="FunFam" id="3.40.50.300:FF:001660">
    <property type="entry name" value="NF-X1 finger and helicase protein, putative"/>
    <property type="match status" value="1"/>
</dbReference>
<evidence type="ECO:0008006" key="6">
    <source>
        <dbReference type="Google" id="ProtNLM"/>
    </source>
</evidence>
<name>A0A250WUI1_9CHLO</name>
<dbReference type="OrthoDB" id="2015322at2759"/>
<dbReference type="InterPro" id="IPR047187">
    <property type="entry name" value="SF1_C_Upf1"/>
</dbReference>
<feature type="region of interest" description="Disordered" evidence="1">
    <location>
        <begin position="570"/>
        <end position="612"/>
    </location>
</feature>
<comment type="caution">
    <text evidence="4">The sequence shown here is derived from an EMBL/GenBank/DDBJ whole genome shotgun (WGS) entry which is preliminary data.</text>
</comment>
<dbReference type="CDD" id="cd18808">
    <property type="entry name" value="SF1_C_Upf1"/>
    <property type="match status" value="1"/>
</dbReference>
<dbReference type="CDD" id="cd17936">
    <property type="entry name" value="EEXXEc_NFX1"/>
    <property type="match status" value="1"/>
</dbReference>
<dbReference type="PANTHER" id="PTHR10887">
    <property type="entry name" value="DNA2/NAM7 HELICASE FAMILY"/>
    <property type="match status" value="1"/>
</dbReference>
<dbReference type="SUPFAM" id="SSF52540">
    <property type="entry name" value="P-loop containing nucleoside triphosphate hydrolases"/>
    <property type="match status" value="1"/>
</dbReference>
<reference evidence="4 5" key="1">
    <citation type="submission" date="2017-08" db="EMBL/GenBank/DDBJ databases">
        <title>Acidophilic green algal genome provides insights into adaptation to an acidic environment.</title>
        <authorList>
            <person name="Hirooka S."/>
            <person name="Hirose Y."/>
            <person name="Kanesaki Y."/>
            <person name="Higuchi S."/>
            <person name="Fujiwara T."/>
            <person name="Onuma R."/>
            <person name="Era A."/>
            <person name="Ohbayashi R."/>
            <person name="Uzuka A."/>
            <person name="Nozaki H."/>
            <person name="Yoshikawa H."/>
            <person name="Miyagishima S.Y."/>
        </authorList>
    </citation>
    <scope>NUCLEOTIDE SEQUENCE [LARGE SCALE GENOMIC DNA]</scope>
    <source>
        <strain evidence="4 5">NIES-2499</strain>
    </source>
</reference>
<sequence>MSCDDSPAHVFRHVLPFFAMIGSEDLCSGTCRAPLLKLVGELYRIPGLLDCIRKACISEMSAGTSGDSGSVKPDLSPLGWFALTLAQKDEEARKDPMLLQLADLLEASEGPAAKTGRQLRTVLAGTQAAAAAEADVSESLIAIEDIQAGPGGRHDNDHMDYRSIKIIPTASEALCIKLPYLPRAVDPSSLLSAEAALMDRQFRLMREDMMGALRTAISALNLVPQQSPSGFDASAEATLPAPPQKLPSHLQRNVFSLVSVLGVAEKPRPSVMVAIQLPKSHRVSGMPSLREREEFWTDHGRGTLPMDALVCIAGRPTTAAVSHWNQHQPVVSGKLQPNKVAPLLIAFATVGRRDVKELSERFPVIGLAFDRGQEVERVLELLGRGELRDAVLVQISTSFFSVSPLLNCLQNMVSIPLAEELVALQPPSESGCMEPDKVEEELQSNPHLDPTQKEALCSALTQRASLIQGPPGTGKTYVGALVADAIYRRSKETILCVCYTNHALDQFLESLLDKGIVDIVRIGSKSKSKRLEQYNLFQLTGPSSQSKLPTNEYRRLRNLQEQEKELKAKEHGCSGAMDLDDDSSRGNYANKSDLNLVPSVEDEDTTPSFPSDIWGLSPSQRLDLGAKWVSELRAGCCSELSSAIVRCKEVQDEMRSLHDTAAISMLSGKRIIGCTTTGAAKYKDLLQNPKVTPTIVMIEEAGELHESHAITSMSPKTKQLIMIGDHKQLRPKVETYSLSVQSGIGYDLNVSLFERLVVSGFPHVTLGVQHRMHPQISELVRTCTYPDLKDHDSVTSHPELLGLRGGNRVLFLDHNKMEVQEKGPGWGNDTFQSKVNVYEVQMTIAVVNYLLQQGYESHQLVVLTPYLGQLLEIHKALKKADREVTVGDLDMNDLRRESEPQLLNGVSMSLNKKRQMGGNIGNSKAGGGGGIRVATIDNYQGEESDVVVASLVRSNERGSVGFLREPERINVLLSRARHGLIMIGNASTLRGASNSEANKHWGKVLGILEERGSVVKGLPAQCQTHGTLALLDSPESFLDKTPHGGCCLPCKQKLPCGHTCTLKCHSFDRGHENVRCCELVYEFCKEAGHLITRPCWARNTPCKACADRGGQKKSHSF</sequence>
<organism evidence="4 5">
    <name type="scientific">Chlamydomonas eustigma</name>
    <dbReference type="NCBI Taxonomy" id="1157962"/>
    <lineage>
        <taxon>Eukaryota</taxon>
        <taxon>Viridiplantae</taxon>
        <taxon>Chlorophyta</taxon>
        <taxon>core chlorophytes</taxon>
        <taxon>Chlorophyceae</taxon>
        <taxon>CS clade</taxon>
        <taxon>Chlamydomonadales</taxon>
        <taxon>Chlamydomonadaceae</taxon>
        <taxon>Chlamydomonas</taxon>
    </lineage>
</organism>
<dbReference type="InterPro" id="IPR041679">
    <property type="entry name" value="DNA2/NAM7-like_C"/>
</dbReference>
<dbReference type="Proteomes" id="UP000232323">
    <property type="component" value="Unassembled WGS sequence"/>
</dbReference>
<dbReference type="Pfam" id="PF13087">
    <property type="entry name" value="AAA_12"/>
    <property type="match status" value="1"/>
</dbReference>
<dbReference type="EMBL" id="BEGY01000007">
    <property type="protein sequence ID" value="GAX74369.1"/>
    <property type="molecule type" value="Genomic_DNA"/>
</dbReference>
<dbReference type="InterPro" id="IPR041677">
    <property type="entry name" value="DNA2/NAM7_AAA_11"/>
</dbReference>